<dbReference type="InterPro" id="IPR050595">
    <property type="entry name" value="Bact_response_regulator"/>
</dbReference>
<dbReference type="AlphaFoldDB" id="A0A3B7MGM7"/>
<dbReference type="Gene3D" id="3.40.50.2300">
    <property type="match status" value="1"/>
</dbReference>
<gene>
    <name evidence="5" type="ORF">D3H65_01620</name>
</gene>
<dbReference type="InterPro" id="IPR011006">
    <property type="entry name" value="CheY-like_superfamily"/>
</dbReference>
<dbReference type="SUPFAM" id="SSF52172">
    <property type="entry name" value="CheY-like"/>
    <property type="match status" value="1"/>
</dbReference>
<dbReference type="Proteomes" id="UP000263900">
    <property type="component" value="Chromosome"/>
</dbReference>
<sequence length="249" mass="27789">MEKKRVLIVEDEIIVSAAMTLTLSRKGYECLALPSGEEALEALHEFEPDVILMDIGLAGMIDGISTAGIIRQQSAKPIVFITEQTNMQVFQQAKGALPQYYINKPYTDAALIQAVELALLKPLSVQASPAPNQTIMTLGERVADGIFVYYGNEYTKVLFKDILYLEANGMFTLVHCAQDKCYKLSLSSNNVVAQLANPAFVRTSRSFYVNIHRIDSIRNDELIVDKKHVPMTKNYKADILSRVTRIAQQ</sequence>
<dbReference type="EMBL" id="CP032157">
    <property type="protein sequence ID" value="AXY72747.1"/>
    <property type="molecule type" value="Genomic_DNA"/>
</dbReference>
<dbReference type="InterPro" id="IPR001789">
    <property type="entry name" value="Sig_transdc_resp-reg_receiver"/>
</dbReference>
<dbReference type="OrthoDB" id="1646880at2"/>
<evidence type="ECO:0000313" key="6">
    <source>
        <dbReference type="Proteomes" id="UP000263900"/>
    </source>
</evidence>
<keyword evidence="1 2" id="KW-0597">Phosphoprotein</keyword>
<dbReference type="PROSITE" id="PS50110">
    <property type="entry name" value="RESPONSE_REGULATORY"/>
    <property type="match status" value="1"/>
</dbReference>
<evidence type="ECO:0000259" key="4">
    <source>
        <dbReference type="PROSITE" id="PS50930"/>
    </source>
</evidence>
<protein>
    <submittedName>
        <fullName evidence="5">Response regulator</fullName>
    </submittedName>
</protein>
<evidence type="ECO:0000256" key="2">
    <source>
        <dbReference type="PROSITE-ProRule" id="PRU00169"/>
    </source>
</evidence>
<feature type="modified residue" description="4-aspartylphosphate" evidence="2">
    <location>
        <position position="54"/>
    </location>
</feature>
<dbReference type="Pfam" id="PF04397">
    <property type="entry name" value="LytTR"/>
    <property type="match status" value="1"/>
</dbReference>
<dbReference type="KEGG" id="pseg:D3H65_01620"/>
<dbReference type="RefSeq" id="WP_119048585.1">
    <property type="nucleotide sequence ID" value="NZ_CP032157.1"/>
</dbReference>
<accession>A0A3B7MGM7</accession>
<keyword evidence="6" id="KW-1185">Reference proteome</keyword>
<feature type="domain" description="Response regulatory" evidence="3">
    <location>
        <begin position="5"/>
        <end position="119"/>
    </location>
</feature>
<organism evidence="5 6">
    <name type="scientific">Paraflavitalea soli</name>
    <dbReference type="NCBI Taxonomy" id="2315862"/>
    <lineage>
        <taxon>Bacteria</taxon>
        <taxon>Pseudomonadati</taxon>
        <taxon>Bacteroidota</taxon>
        <taxon>Chitinophagia</taxon>
        <taxon>Chitinophagales</taxon>
        <taxon>Chitinophagaceae</taxon>
        <taxon>Paraflavitalea</taxon>
    </lineage>
</organism>
<dbReference type="PANTHER" id="PTHR44591:SF3">
    <property type="entry name" value="RESPONSE REGULATORY DOMAIN-CONTAINING PROTEIN"/>
    <property type="match status" value="1"/>
</dbReference>
<dbReference type="Pfam" id="PF00072">
    <property type="entry name" value="Response_reg"/>
    <property type="match status" value="1"/>
</dbReference>
<dbReference type="PANTHER" id="PTHR44591">
    <property type="entry name" value="STRESS RESPONSE REGULATOR PROTEIN 1"/>
    <property type="match status" value="1"/>
</dbReference>
<dbReference type="SMART" id="SM00448">
    <property type="entry name" value="REC"/>
    <property type="match status" value="1"/>
</dbReference>
<dbReference type="InterPro" id="IPR007492">
    <property type="entry name" value="LytTR_DNA-bd_dom"/>
</dbReference>
<name>A0A3B7MGM7_9BACT</name>
<dbReference type="SMART" id="SM00850">
    <property type="entry name" value="LytTR"/>
    <property type="match status" value="1"/>
</dbReference>
<dbReference type="GO" id="GO:0000160">
    <property type="term" value="P:phosphorelay signal transduction system"/>
    <property type="evidence" value="ECO:0007669"/>
    <property type="project" value="InterPro"/>
</dbReference>
<proteinExistence type="predicted"/>
<evidence type="ECO:0000259" key="3">
    <source>
        <dbReference type="PROSITE" id="PS50110"/>
    </source>
</evidence>
<dbReference type="PROSITE" id="PS50930">
    <property type="entry name" value="HTH_LYTTR"/>
    <property type="match status" value="1"/>
</dbReference>
<dbReference type="GO" id="GO:0003677">
    <property type="term" value="F:DNA binding"/>
    <property type="evidence" value="ECO:0007669"/>
    <property type="project" value="InterPro"/>
</dbReference>
<evidence type="ECO:0000313" key="5">
    <source>
        <dbReference type="EMBL" id="AXY72747.1"/>
    </source>
</evidence>
<evidence type="ECO:0000256" key="1">
    <source>
        <dbReference type="ARBA" id="ARBA00022553"/>
    </source>
</evidence>
<feature type="domain" description="HTH LytTR-type" evidence="4">
    <location>
        <begin position="146"/>
        <end position="245"/>
    </location>
</feature>
<dbReference type="Gene3D" id="2.40.50.1020">
    <property type="entry name" value="LytTr DNA-binding domain"/>
    <property type="match status" value="1"/>
</dbReference>
<reference evidence="5 6" key="1">
    <citation type="submission" date="2018-09" db="EMBL/GenBank/DDBJ databases">
        <title>Genome sequencing of strain 6GH32-13.</title>
        <authorList>
            <person name="Weon H.-Y."/>
            <person name="Heo J."/>
            <person name="Kwon S.-W."/>
        </authorList>
    </citation>
    <scope>NUCLEOTIDE SEQUENCE [LARGE SCALE GENOMIC DNA]</scope>
    <source>
        <strain evidence="5 6">5GH32-13</strain>
    </source>
</reference>